<evidence type="ECO:0000313" key="2">
    <source>
        <dbReference type="Proteomes" id="UP000800036"/>
    </source>
</evidence>
<protein>
    <submittedName>
        <fullName evidence="1">Uncharacterized protein</fullName>
    </submittedName>
</protein>
<dbReference type="Proteomes" id="UP000800036">
    <property type="component" value="Unassembled WGS sequence"/>
</dbReference>
<accession>A0A6A5VEF3</accession>
<sequence>MSERARFRVLLTITITILSLNRALAWTLYATKLTYNVSTSCTLTSCIIRLFSIR</sequence>
<name>A0A6A5VEF3_9PLEO</name>
<reference evidence="1" key="1">
    <citation type="journal article" date="2020" name="Stud. Mycol.">
        <title>101 Dothideomycetes genomes: a test case for predicting lifestyles and emergence of pathogens.</title>
        <authorList>
            <person name="Haridas S."/>
            <person name="Albert R."/>
            <person name="Binder M."/>
            <person name="Bloem J."/>
            <person name="Labutti K."/>
            <person name="Salamov A."/>
            <person name="Andreopoulos B."/>
            <person name="Baker S."/>
            <person name="Barry K."/>
            <person name="Bills G."/>
            <person name="Bluhm B."/>
            <person name="Cannon C."/>
            <person name="Castanera R."/>
            <person name="Culley D."/>
            <person name="Daum C."/>
            <person name="Ezra D."/>
            <person name="Gonzalez J."/>
            <person name="Henrissat B."/>
            <person name="Kuo A."/>
            <person name="Liang C."/>
            <person name="Lipzen A."/>
            <person name="Lutzoni F."/>
            <person name="Magnuson J."/>
            <person name="Mondo S."/>
            <person name="Nolan M."/>
            <person name="Ohm R."/>
            <person name="Pangilinan J."/>
            <person name="Park H.-J."/>
            <person name="Ramirez L."/>
            <person name="Alfaro M."/>
            <person name="Sun H."/>
            <person name="Tritt A."/>
            <person name="Yoshinaga Y."/>
            <person name="Zwiers L.-H."/>
            <person name="Turgeon B."/>
            <person name="Goodwin S."/>
            <person name="Spatafora J."/>
            <person name="Crous P."/>
            <person name="Grigoriev I."/>
        </authorList>
    </citation>
    <scope>NUCLEOTIDE SEQUENCE</scope>
    <source>
        <strain evidence="1">CBS 107.79</strain>
    </source>
</reference>
<dbReference type="AlphaFoldDB" id="A0A6A5VEF3"/>
<keyword evidence="2" id="KW-1185">Reference proteome</keyword>
<organism evidence="1 2">
    <name type="scientific">Bimuria novae-zelandiae CBS 107.79</name>
    <dbReference type="NCBI Taxonomy" id="1447943"/>
    <lineage>
        <taxon>Eukaryota</taxon>
        <taxon>Fungi</taxon>
        <taxon>Dikarya</taxon>
        <taxon>Ascomycota</taxon>
        <taxon>Pezizomycotina</taxon>
        <taxon>Dothideomycetes</taxon>
        <taxon>Pleosporomycetidae</taxon>
        <taxon>Pleosporales</taxon>
        <taxon>Massarineae</taxon>
        <taxon>Didymosphaeriaceae</taxon>
        <taxon>Bimuria</taxon>
    </lineage>
</organism>
<gene>
    <name evidence="1" type="ORF">BU23DRAFT_637853</name>
</gene>
<dbReference type="EMBL" id="ML976675">
    <property type="protein sequence ID" value="KAF1974342.1"/>
    <property type="molecule type" value="Genomic_DNA"/>
</dbReference>
<evidence type="ECO:0000313" key="1">
    <source>
        <dbReference type="EMBL" id="KAF1974342.1"/>
    </source>
</evidence>
<proteinExistence type="predicted"/>